<reference evidence="2" key="1">
    <citation type="submission" date="2007-03" db="EMBL/GenBank/DDBJ databases">
        <title>Complete sequence of chromosome 3 of Burkholderia vietnamiensis G4.</title>
        <authorList>
            <consortium name="US DOE Joint Genome Institute"/>
            <person name="Copeland A."/>
            <person name="Lucas S."/>
            <person name="Lapidus A."/>
            <person name="Barry K."/>
            <person name="Detter J.C."/>
            <person name="Glavina del Rio T."/>
            <person name="Hammon N."/>
            <person name="Israni S."/>
            <person name="Dalin E."/>
            <person name="Tice H."/>
            <person name="Pitluck S."/>
            <person name="Chain P."/>
            <person name="Malfatti S."/>
            <person name="Shin M."/>
            <person name="Vergez L."/>
            <person name="Schmutz J."/>
            <person name="Larimer F."/>
            <person name="Land M."/>
            <person name="Hauser L."/>
            <person name="Kyrpides N."/>
            <person name="Tiedje J."/>
            <person name="Richardson P."/>
        </authorList>
    </citation>
    <scope>NUCLEOTIDE SEQUENCE [LARGE SCALE GENOMIC DNA]</scope>
    <source>
        <strain evidence="2">G4 / LMG 22486</strain>
    </source>
</reference>
<evidence type="ECO:0000313" key="2">
    <source>
        <dbReference type="Proteomes" id="UP000002287"/>
    </source>
</evidence>
<accession>A4JS89</accession>
<sequence length="81" mass="9053">MTTSLRGLTTQCQPHVRHVILIGKTGIGMARTPTRRSGRVRCAVRGVHGVPAYFLDVLAQRNRGKDADRKRDRKCGKALER</sequence>
<dbReference type="EMBL" id="CP000616">
    <property type="protein sequence ID" value="ABO59142.1"/>
    <property type="molecule type" value="Genomic_DNA"/>
</dbReference>
<dbReference type="HOGENOM" id="CLU_2567346_0_0_4"/>
<gene>
    <name evidence="1" type="ordered locus">Bcep1808_6238</name>
</gene>
<evidence type="ECO:0000313" key="1">
    <source>
        <dbReference type="EMBL" id="ABO59142.1"/>
    </source>
</evidence>
<name>A4JS89_BURVG</name>
<dbReference type="KEGG" id="bvi:Bcep1808_6238"/>
<dbReference type="Proteomes" id="UP000002287">
    <property type="component" value="Chromosome 3"/>
</dbReference>
<organism evidence="1 2">
    <name type="scientific">Burkholderia vietnamiensis (strain G4 / LMG 22486)</name>
    <name type="common">Burkholderia cepacia (strain R1808)</name>
    <dbReference type="NCBI Taxonomy" id="269482"/>
    <lineage>
        <taxon>Bacteria</taxon>
        <taxon>Pseudomonadati</taxon>
        <taxon>Pseudomonadota</taxon>
        <taxon>Betaproteobacteria</taxon>
        <taxon>Burkholderiales</taxon>
        <taxon>Burkholderiaceae</taxon>
        <taxon>Burkholderia</taxon>
        <taxon>Burkholderia cepacia complex</taxon>
    </lineage>
</organism>
<dbReference type="AlphaFoldDB" id="A4JS89"/>
<protein>
    <submittedName>
        <fullName evidence="1">Uncharacterized protein</fullName>
    </submittedName>
</protein>
<proteinExistence type="predicted"/>